<accession>A0A915IG65</accession>
<dbReference type="AlphaFoldDB" id="A0A915IG65"/>
<dbReference type="WBParaSite" id="nRc.2.0.1.t12898-RA">
    <property type="protein sequence ID" value="nRc.2.0.1.t12898-RA"/>
    <property type="gene ID" value="nRc.2.0.1.g12898"/>
</dbReference>
<proteinExistence type="predicted"/>
<evidence type="ECO:0000313" key="1">
    <source>
        <dbReference type="Proteomes" id="UP000887565"/>
    </source>
</evidence>
<name>A0A915IG65_ROMCU</name>
<sequence length="109" mass="11720">MRSGCVLDATGMDAAMLDSISATSSAVHIMYSSFLVSTLMGMTAKSYIIVTTTTPKLTPSITTNKSNILKDIKYQLGDDNITVQLNKHAITFTKGTNYSSGISTIINQF</sequence>
<keyword evidence="1" id="KW-1185">Reference proteome</keyword>
<dbReference type="Proteomes" id="UP000887565">
    <property type="component" value="Unplaced"/>
</dbReference>
<evidence type="ECO:0000313" key="2">
    <source>
        <dbReference type="WBParaSite" id="nRc.2.0.1.t12898-RA"/>
    </source>
</evidence>
<protein>
    <submittedName>
        <fullName evidence="2">Uncharacterized protein</fullName>
    </submittedName>
</protein>
<reference evidence="2" key="1">
    <citation type="submission" date="2022-11" db="UniProtKB">
        <authorList>
            <consortium name="WormBaseParasite"/>
        </authorList>
    </citation>
    <scope>IDENTIFICATION</scope>
</reference>
<organism evidence="1 2">
    <name type="scientific">Romanomermis culicivorax</name>
    <name type="common">Nematode worm</name>
    <dbReference type="NCBI Taxonomy" id="13658"/>
    <lineage>
        <taxon>Eukaryota</taxon>
        <taxon>Metazoa</taxon>
        <taxon>Ecdysozoa</taxon>
        <taxon>Nematoda</taxon>
        <taxon>Enoplea</taxon>
        <taxon>Dorylaimia</taxon>
        <taxon>Mermithida</taxon>
        <taxon>Mermithoidea</taxon>
        <taxon>Mermithidae</taxon>
        <taxon>Romanomermis</taxon>
    </lineage>
</organism>